<dbReference type="GO" id="GO:0005524">
    <property type="term" value="F:ATP binding"/>
    <property type="evidence" value="ECO:0007669"/>
    <property type="project" value="UniProtKB-UniRule"/>
</dbReference>
<dbReference type="PROSITE" id="PS50011">
    <property type="entry name" value="PROTEIN_KINASE_DOM"/>
    <property type="match status" value="1"/>
</dbReference>
<dbReference type="PROSITE" id="PS00107">
    <property type="entry name" value="PROTEIN_KINASE_ATP"/>
    <property type="match status" value="1"/>
</dbReference>
<dbReference type="Pfam" id="PF00069">
    <property type="entry name" value="Pkinase"/>
    <property type="match status" value="1"/>
</dbReference>
<dbReference type="InterPro" id="IPR000719">
    <property type="entry name" value="Prot_kinase_dom"/>
</dbReference>
<keyword evidence="6" id="KW-1185">Reference proteome</keyword>
<feature type="binding site" evidence="1">
    <location>
        <position position="259"/>
    </location>
    <ligand>
        <name>ATP</name>
        <dbReference type="ChEBI" id="CHEBI:30616"/>
    </ligand>
</feature>
<keyword evidence="1" id="KW-0067">ATP-binding</keyword>
<accession>A0A834LVX1</accession>
<feature type="transmembrane region" description="Helical" evidence="3">
    <location>
        <begin position="85"/>
        <end position="101"/>
    </location>
</feature>
<dbReference type="PANTHER" id="PTHR48010">
    <property type="entry name" value="OS05G0588300 PROTEIN"/>
    <property type="match status" value="1"/>
</dbReference>
<keyword evidence="3" id="KW-1133">Transmembrane helix</keyword>
<evidence type="ECO:0000256" key="3">
    <source>
        <dbReference type="SAM" id="Phobius"/>
    </source>
</evidence>
<dbReference type="InterPro" id="IPR011009">
    <property type="entry name" value="Kinase-like_dom_sf"/>
</dbReference>
<feature type="transmembrane region" description="Helical" evidence="3">
    <location>
        <begin position="12"/>
        <end position="33"/>
    </location>
</feature>
<dbReference type="Proteomes" id="UP000626092">
    <property type="component" value="Unassembled WGS sequence"/>
</dbReference>
<dbReference type="GO" id="GO:0004672">
    <property type="term" value="F:protein kinase activity"/>
    <property type="evidence" value="ECO:0007669"/>
    <property type="project" value="InterPro"/>
</dbReference>
<dbReference type="AlphaFoldDB" id="A0A834LVX1"/>
<evidence type="ECO:0000313" key="6">
    <source>
        <dbReference type="Proteomes" id="UP000626092"/>
    </source>
</evidence>
<feature type="transmembrane region" description="Helical" evidence="3">
    <location>
        <begin position="39"/>
        <end position="64"/>
    </location>
</feature>
<sequence length="493" mass="55388">MLLRVWPGLNFWYILGVISSPSWFFSLLAMDFFKKTSGFVFTFLISALVLLWSAGNFVVSKLYFSLRRNPKTVRFFRDYQRAGKIFGYALLYFGNVGLYYFSEKSVASILTFLFLALYCLCTLFCIQPHTDFGTIEFLLIATGIRYILEPGATSDEDQRDSGQLLPITSKKEDPPPPSDSSVLFEEEPSAGSGVPEPEKTELVFFDGSPYSFYLHLEDLLRADAEVLGRGSYGSAYKVMLEDGPTLVVKRLRDQAVVGKKEFEHQMEIIGSVGRHPNVLPLQAYYCSEDERLLVSDYIQGGNLYALLHGNRDDARRTPLDWESRFKISLGTAKGIAHIHSVGGPIVTHGNIKSTNILLSQDTNACVSDFGLSPLMSSRPSASEYGGYRAPEVNETQKQTHKSDVYSFGVLLLEMLTGKQPDEMVDLPTWVQSVVREERTADVFDMALTLFQSIQEDMVQMLQIGMACTDINPDNRPSMEEVVRMIEEIQPSDL</sequence>
<proteinExistence type="predicted"/>
<evidence type="ECO:0000256" key="1">
    <source>
        <dbReference type="PROSITE-ProRule" id="PRU10141"/>
    </source>
</evidence>
<keyword evidence="3" id="KW-0812">Transmembrane</keyword>
<feature type="transmembrane region" description="Helical" evidence="3">
    <location>
        <begin position="107"/>
        <end position="126"/>
    </location>
</feature>
<reference evidence="5" key="1">
    <citation type="submission" date="2019-11" db="EMBL/GenBank/DDBJ databases">
        <authorList>
            <person name="Liu Y."/>
            <person name="Hou J."/>
            <person name="Li T.-Q."/>
            <person name="Guan C.-H."/>
            <person name="Wu X."/>
            <person name="Wu H.-Z."/>
            <person name="Ling F."/>
            <person name="Zhang R."/>
            <person name="Shi X.-G."/>
            <person name="Ren J.-P."/>
            <person name="Chen E.-F."/>
            <person name="Sun J.-M."/>
        </authorList>
    </citation>
    <scope>NUCLEOTIDE SEQUENCE</scope>
    <source>
        <strain evidence="5">Adult_tree_wgs_1</strain>
        <tissue evidence="5">Leaves</tissue>
    </source>
</reference>
<dbReference type="SUPFAM" id="SSF56112">
    <property type="entry name" value="Protein kinase-like (PK-like)"/>
    <property type="match status" value="1"/>
</dbReference>
<dbReference type="PANTHER" id="PTHR48010:SF59">
    <property type="entry name" value="PROTEIN KINASE DOMAIN-CONTAINING PROTEIN"/>
    <property type="match status" value="1"/>
</dbReference>
<organism evidence="5 6">
    <name type="scientific">Rhododendron simsii</name>
    <name type="common">Sims's rhododendron</name>
    <dbReference type="NCBI Taxonomy" id="118357"/>
    <lineage>
        <taxon>Eukaryota</taxon>
        <taxon>Viridiplantae</taxon>
        <taxon>Streptophyta</taxon>
        <taxon>Embryophyta</taxon>
        <taxon>Tracheophyta</taxon>
        <taxon>Spermatophyta</taxon>
        <taxon>Magnoliopsida</taxon>
        <taxon>eudicotyledons</taxon>
        <taxon>Gunneridae</taxon>
        <taxon>Pentapetalae</taxon>
        <taxon>asterids</taxon>
        <taxon>Ericales</taxon>
        <taxon>Ericaceae</taxon>
        <taxon>Ericoideae</taxon>
        <taxon>Rhodoreae</taxon>
        <taxon>Rhododendron</taxon>
    </lineage>
</organism>
<protein>
    <recommendedName>
        <fullName evidence="4">Protein kinase domain-containing protein</fullName>
    </recommendedName>
</protein>
<keyword evidence="3" id="KW-0472">Membrane</keyword>
<dbReference type="FunFam" id="1.10.510.10:FF:000095">
    <property type="entry name" value="protein STRUBBELIG-RECEPTOR FAMILY 8"/>
    <property type="match status" value="1"/>
</dbReference>
<comment type="caution">
    <text evidence="5">The sequence shown here is derived from an EMBL/GenBank/DDBJ whole genome shotgun (WGS) entry which is preliminary data.</text>
</comment>
<dbReference type="OrthoDB" id="346907at2759"/>
<evidence type="ECO:0000259" key="4">
    <source>
        <dbReference type="PROSITE" id="PS50011"/>
    </source>
</evidence>
<name>A0A834LVX1_RHOSS</name>
<gene>
    <name evidence="5" type="ORF">RHSIM_Rhsim01G0209800</name>
</gene>
<dbReference type="Gene3D" id="3.30.200.20">
    <property type="entry name" value="Phosphorylase Kinase, domain 1"/>
    <property type="match status" value="1"/>
</dbReference>
<evidence type="ECO:0000256" key="2">
    <source>
        <dbReference type="SAM" id="MobiDB-lite"/>
    </source>
</evidence>
<evidence type="ECO:0000313" key="5">
    <source>
        <dbReference type="EMBL" id="KAF7152682.1"/>
    </source>
</evidence>
<dbReference type="EMBL" id="WJXA01000001">
    <property type="protein sequence ID" value="KAF7152682.1"/>
    <property type="molecule type" value="Genomic_DNA"/>
</dbReference>
<dbReference type="InterPro" id="IPR017441">
    <property type="entry name" value="Protein_kinase_ATP_BS"/>
</dbReference>
<feature type="domain" description="Protein kinase" evidence="4">
    <location>
        <begin position="221"/>
        <end position="488"/>
    </location>
</feature>
<keyword evidence="1" id="KW-0547">Nucleotide-binding</keyword>
<dbReference type="Gene3D" id="1.10.510.10">
    <property type="entry name" value="Transferase(Phosphotransferase) domain 1"/>
    <property type="match status" value="1"/>
</dbReference>
<feature type="region of interest" description="Disordered" evidence="2">
    <location>
        <begin position="152"/>
        <end position="197"/>
    </location>
</feature>
<dbReference type="InterPro" id="IPR050994">
    <property type="entry name" value="At_inactive_RLKs"/>
</dbReference>